<evidence type="ECO:0000256" key="2">
    <source>
        <dbReference type="ARBA" id="ARBA00023186"/>
    </source>
</evidence>
<evidence type="ECO:0000256" key="3">
    <source>
        <dbReference type="HAMAP-Rule" id="MF_01385"/>
    </source>
</evidence>
<keyword evidence="2 3" id="KW-0143">Chaperone</keyword>
<accession>A0A7W6RFS1</accession>
<dbReference type="RefSeq" id="WP_184047717.1">
    <property type="nucleotide sequence ID" value="NZ_JACIGK010000033.1"/>
</dbReference>
<gene>
    <name evidence="3" type="primary">ureF</name>
    <name evidence="4" type="ORF">GGD89_003408</name>
</gene>
<name>A0A7W6RFS1_9PROT</name>
<comment type="subunit">
    <text evidence="3">UreD, UreF and UreG form a complex that acts as a GTP-hydrolysis-dependent molecular chaperone, activating the urease apoprotein by helping to assemble the nickel containing metallocenter of UreC. The UreE protein probably delivers the nickel.</text>
</comment>
<evidence type="ECO:0000313" key="4">
    <source>
        <dbReference type="EMBL" id="MBB4267759.1"/>
    </source>
</evidence>
<evidence type="ECO:0000256" key="1">
    <source>
        <dbReference type="ARBA" id="ARBA00022988"/>
    </source>
</evidence>
<dbReference type="PIRSF" id="PIRSF009467">
    <property type="entry name" value="Ureas_acces_UreF"/>
    <property type="match status" value="1"/>
</dbReference>
<keyword evidence="5" id="KW-1185">Reference proteome</keyword>
<organism evidence="4 5">
    <name type="scientific">Roseospira visakhapatnamensis</name>
    <dbReference type="NCBI Taxonomy" id="390880"/>
    <lineage>
        <taxon>Bacteria</taxon>
        <taxon>Pseudomonadati</taxon>
        <taxon>Pseudomonadota</taxon>
        <taxon>Alphaproteobacteria</taxon>
        <taxon>Rhodospirillales</taxon>
        <taxon>Rhodospirillaceae</taxon>
        <taxon>Roseospira</taxon>
    </lineage>
</organism>
<evidence type="ECO:0000313" key="5">
    <source>
        <dbReference type="Proteomes" id="UP000554286"/>
    </source>
</evidence>
<comment type="subcellular location">
    <subcellularLocation>
        <location evidence="3">Cytoplasm</location>
    </subcellularLocation>
</comment>
<comment type="similarity">
    <text evidence="3">Belongs to the UreF family.</text>
</comment>
<dbReference type="PANTHER" id="PTHR33620:SF1">
    <property type="entry name" value="UREASE ACCESSORY PROTEIN F"/>
    <property type="match status" value="1"/>
</dbReference>
<dbReference type="Gene3D" id="1.10.4190.10">
    <property type="entry name" value="Urease accessory protein UreF"/>
    <property type="match status" value="1"/>
</dbReference>
<sequence length="239" mass="24858">MTTPEPVDGPIADPALHRLLAWLSPAFPVGAFTWSHGLEAAVEAGLVRDRDSLTDWVGWIVEQGAGRLDADCLREAYLAVQAGDRARLLAVADEAAALRGTAEMAQEAAAQGAAFLRAIGDGWPVAGLAEVRAALTGAGLDTAYPVAVGVAAACHGLPLRPVLAGVLHALGANLVSAGVRLVPLGQTTGQQALAALVPVFVTATEDALARPWSDRGSAAPMVDWTSMRHETQYTRLFRS</sequence>
<comment type="function">
    <text evidence="3">Required for maturation of urease via the functional incorporation of the urease nickel metallocenter.</text>
</comment>
<proteinExistence type="inferred from homology"/>
<dbReference type="PANTHER" id="PTHR33620">
    <property type="entry name" value="UREASE ACCESSORY PROTEIN F"/>
    <property type="match status" value="1"/>
</dbReference>
<dbReference type="HAMAP" id="MF_01385">
    <property type="entry name" value="UreF"/>
    <property type="match status" value="1"/>
</dbReference>
<dbReference type="InterPro" id="IPR002639">
    <property type="entry name" value="UreF"/>
</dbReference>
<dbReference type="AlphaFoldDB" id="A0A7W6RFS1"/>
<dbReference type="GO" id="GO:0005737">
    <property type="term" value="C:cytoplasm"/>
    <property type="evidence" value="ECO:0007669"/>
    <property type="project" value="UniProtKB-SubCell"/>
</dbReference>
<comment type="caution">
    <text evidence="4">The sequence shown here is derived from an EMBL/GenBank/DDBJ whole genome shotgun (WGS) entry which is preliminary data.</text>
</comment>
<keyword evidence="3" id="KW-0963">Cytoplasm</keyword>
<dbReference type="InterPro" id="IPR038277">
    <property type="entry name" value="UreF_sf"/>
</dbReference>
<keyword evidence="1 3" id="KW-0996">Nickel insertion</keyword>
<dbReference type="Pfam" id="PF01730">
    <property type="entry name" value="UreF"/>
    <property type="match status" value="1"/>
</dbReference>
<dbReference type="EMBL" id="JACIGK010000033">
    <property type="protein sequence ID" value="MBB4267759.1"/>
    <property type="molecule type" value="Genomic_DNA"/>
</dbReference>
<dbReference type="GO" id="GO:0016151">
    <property type="term" value="F:nickel cation binding"/>
    <property type="evidence" value="ECO:0007669"/>
    <property type="project" value="UniProtKB-UniRule"/>
</dbReference>
<dbReference type="Proteomes" id="UP000554286">
    <property type="component" value="Unassembled WGS sequence"/>
</dbReference>
<reference evidence="4 5" key="1">
    <citation type="submission" date="2020-08" db="EMBL/GenBank/DDBJ databases">
        <title>Genome sequencing of Purple Non-Sulfur Bacteria from various extreme environments.</title>
        <authorList>
            <person name="Mayer M."/>
        </authorList>
    </citation>
    <scope>NUCLEOTIDE SEQUENCE [LARGE SCALE GENOMIC DNA]</scope>
    <source>
        <strain evidence="4 5">JA131</strain>
    </source>
</reference>
<protein>
    <recommendedName>
        <fullName evidence="3">Urease accessory protein UreF</fullName>
    </recommendedName>
</protein>